<protein>
    <submittedName>
        <fullName evidence="2">Helix-turn-helix transcriptional regulator</fullName>
    </submittedName>
</protein>
<evidence type="ECO:0000259" key="1">
    <source>
        <dbReference type="Pfam" id="PF03551"/>
    </source>
</evidence>
<dbReference type="SUPFAM" id="SSF46785">
    <property type="entry name" value="Winged helix' DNA-binding domain"/>
    <property type="match status" value="1"/>
</dbReference>
<dbReference type="RefSeq" id="WP_151111362.1">
    <property type="nucleotide sequence ID" value="NZ_JACSQO010000001.1"/>
</dbReference>
<reference evidence="2 3" key="1">
    <citation type="submission" date="2020-08" db="EMBL/GenBank/DDBJ databases">
        <title>A Genomic Blueprint of the Chicken Gut Microbiome.</title>
        <authorList>
            <person name="Gilroy R."/>
            <person name="Ravi A."/>
            <person name="Getino M."/>
            <person name="Pursley I."/>
            <person name="Horton D.L."/>
            <person name="Alikhan N.-F."/>
            <person name="Baker D."/>
            <person name="Gharbi K."/>
            <person name="Hall N."/>
            <person name="Watson M."/>
            <person name="Adriaenssens E.M."/>
            <person name="Foster-Nyarko E."/>
            <person name="Jarju S."/>
            <person name="Secka A."/>
            <person name="Antonio M."/>
            <person name="Oren A."/>
            <person name="Chaudhuri R."/>
            <person name="La Ragione R.M."/>
            <person name="Hildebrand F."/>
            <person name="Pallen M.J."/>
        </authorList>
    </citation>
    <scope>NUCLEOTIDE SEQUENCE [LARGE SCALE GENOMIC DNA]</scope>
    <source>
        <strain evidence="2 3">Sa2BUA9</strain>
    </source>
</reference>
<dbReference type="InterPro" id="IPR036390">
    <property type="entry name" value="WH_DNA-bd_sf"/>
</dbReference>
<keyword evidence="3" id="KW-1185">Reference proteome</keyword>
<dbReference type="EMBL" id="JACSQO010000001">
    <property type="protein sequence ID" value="MBD7943367.1"/>
    <property type="molecule type" value="Genomic_DNA"/>
</dbReference>
<dbReference type="Gene3D" id="1.10.10.10">
    <property type="entry name" value="Winged helix-like DNA-binding domain superfamily/Winged helix DNA-binding domain"/>
    <property type="match status" value="1"/>
</dbReference>
<sequence length="138" mass="15963">MEERLKGLKKAMKNTTFERLQFSEELQQKVNDQIRQISPVALTEVILPFLIESKTGRELAEILHITGEKSILSNEGSIYTHLHQAEQNGIIDSFWAEDGEKYYRLSKKGKKLLQKECPSPSNRFSLKQLFLEVTTDEH</sequence>
<evidence type="ECO:0000313" key="3">
    <source>
        <dbReference type="Proteomes" id="UP000640786"/>
    </source>
</evidence>
<proteinExistence type="predicted"/>
<organism evidence="2 3">
    <name type="scientific">Psychrobacillus faecigallinarum</name>
    <dbReference type="NCBI Taxonomy" id="2762235"/>
    <lineage>
        <taxon>Bacteria</taxon>
        <taxon>Bacillati</taxon>
        <taxon>Bacillota</taxon>
        <taxon>Bacilli</taxon>
        <taxon>Bacillales</taxon>
        <taxon>Bacillaceae</taxon>
        <taxon>Psychrobacillus</taxon>
    </lineage>
</organism>
<evidence type="ECO:0000313" key="2">
    <source>
        <dbReference type="EMBL" id="MBD7943367.1"/>
    </source>
</evidence>
<name>A0ABR8R6E3_9BACI</name>
<dbReference type="InterPro" id="IPR036388">
    <property type="entry name" value="WH-like_DNA-bd_sf"/>
</dbReference>
<feature type="domain" description="Transcription regulator PadR N-terminal" evidence="1">
    <location>
        <begin position="53"/>
        <end position="114"/>
    </location>
</feature>
<dbReference type="InterPro" id="IPR005149">
    <property type="entry name" value="Tscrpt_reg_PadR_N"/>
</dbReference>
<accession>A0ABR8R6E3</accession>
<comment type="caution">
    <text evidence="2">The sequence shown here is derived from an EMBL/GenBank/DDBJ whole genome shotgun (WGS) entry which is preliminary data.</text>
</comment>
<dbReference type="Pfam" id="PF03551">
    <property type="entry name" value="PadR"/>
    <property type="match status" value="1"/>
</dbReference>
<dbReference type="Proteomes" id="UP000640786">
    <property type="component" value="Unassembled WGS sequence"/>
</dbReference>
<gene>
    <name evidence="2" type="ORF">H9650_04475</name>
</gene>